<name>A0A1F4T5D5_UNCSA</name>
<evidence type="ECO:0000256" key="7">
    <source>
        <dbReference type="ARBA" id="ARBA00022898"/>
    </source>
</evidence>
<proteinExistence type="inferred from homology"/>
<accession>A0A1F4T5D5</accession>
<feature type="modified residue" description="N6-(pyridoxal phosphate)lysine" evidence="10">
    <location>
        <position position="552"/>
    </location>
</feature>
<evidence type="ECO:0000313" key="12">
    <source>
        <dbReference type="Proteomes" id="UP000178602"/>
    </source>
</evidence>
<organism evidence="11 12">
    <name type="scientific">candidate division WOR-1 bacterium RIFOXYC12_FULL_54_18</name>
    <dbReference type="NCBI Taxonomy" id="1802584"/>
    <lineage>
        <taxon>Bacteria</taxon>
        <taxon>Bacillati</taxon>
        <taxon>Saganbacteria</taxon>
    </lineage>
</organism>
<protein>
    <recommendedName>
        <fullName evidence="4">glycogen phosphorylase</fullName>
        <ecNumber evidence="4">2.4.1.1</ecNumber>
    </recommendedName>
</protein>
<dbReference type="Gene3D" id="3.40.50.2000">
    <property type="entry name" value="Glycogen Phosphorylase B"/>
    <property type="match status" value="5"/>
</dbReference>
<dbReference type="AlphaFoldDB" id="A0A1F4T5D5"/>
<keyword evidence="5" id="KW-0328">Glycosyltransferase</keyword>
<evidence type="ECO:0000256" key="1">
    <source>
        <dbReference type="ARBA" id="ARBA00001275"/>
    </source>
</evidence>
<evidence type="ECO:0000256" key="4">
    <source>
        <dbReference type="ARBA" id="ARBA00012591"/>
    </source>
</evidence>
<evidence type="ECO:0000256" key="3">
    <source>
        <dbReference type="ARBA" id="ARBA00006047"/>
    </source>
</evidence>
<evidence type="ECO:0000256" key="5">
    <source>
        <dbReference type="ARBA" id="ARBA00022676"/>
    </source>
</evidence>
<evidence type="ECO:0000256" key="2">
    <source>
        <dbReference type="ARBA" id="ARBA00001933"/>
    </source>
</evidence>
<comment type="caution">
    <text evidence="11">The sequence shown here is derived from an EMBL/GenBank/DDBJ whole genome shotgun (WGS) entry which is preliminary data.</text>
</comment>
<reference evidence="11 12" key="1">
    <citation type="journal article" date="2016" name="Nat. Commun.">
        <title>Thousands of microbial genomes shed light on interconnected biogeochemical processes in an aquifer system.</title>
        <authorList>
            <person name="Anantharaman K."/>
            <person name="Brown C.T."/>
            <person name="Hug L.A."/>
            <person name="Sharon I."/>
            <person name="Castelle C.J."/>
            <person name="Probst A.J."/>
            <person name="Thomas B.C."/>
            <person name="Singh A."/>
            <person name="Wilkins M.J."/>
            <person name="Karaoz U."/>
            <person name="Brodie E.L."/>
            <person name="Williams K.H."/>
            <person name="Hubbard S.S."/>
            <person name="Banfield J.F."/>
        </authorList>
    </citation>
    <scope>NUCLEOTIDE SEQUENCE [LARGE SCALE GENOMIC DNA]</scope>
</reference>
<keyword evidence="7 10" id="KW-0663">Pyridoxal phosphate</keyword>
<dbReference type="EC" id="2.4.1.1" evidence="4"/>
<dbReference type="SUPFAM" id="SSF53756">
    <property type="entry name" value="UDP-Glycosyltransferase/glycogen phosphorylase"/>
    <property type="match status" value="1"/>
</dbReference>
<evidence type="ECO:0000256" key="9">
    <source>
        <dbReference type="ARBA" id="ARBA00025174"/>
    </source>
</evidence>
<dbReference type="PIRSF" id="PIRSF000460">
    <property type="entry name" value="Pprylas_GlgP"/>
    <property type="match status" value="1"/>
</dbReference>
<dbReference type="PROSITE" id="PS00102">
    <property type="entry name" value="PHOSPHORYLASE"/>
    <property type="match status" value="1"/>
</dbReference>
<sequence>MRDKFIKLSQIDTSEKYLKDINDKEFFGFPIEPIVKAEERLQNTPSIAYFSMEFGLAPSVYHTYKTVNPISPLNVISNHEVFSNMKDMDYYHSLPFNKILDLPIYSGGLGVLAGDSLKSAADLDLSLAGIGILWHKGYFKQKFWFRAGGQVPEEISWDPDTYPGLVPLKNVVTINLSGQPLKLKLWKYYVFSNDLKNVVPLILLDANLESNPEYFKELTGQLYRSSNAWIKIAQRMILGMGGVNAYNSLKYSIKINHLNEGHAAFAFVEKAKHMAPDSLKTSFAYTCHTPVEAGHDRFDLKELSMALGSDGIEIVKKYGRDSKNINIANLTQLAMSTSAHINAVAQKHGEVTRLQFPEFKDKIQSITNGIHTFTWLSHSFKELFNKYNDDIGDWQADPTLLKNIVKLRNNEEFRRDLWSAHQVNKQRLAKILEFWYFDANTFTLGWARRIAPYKRPSLLLQDPNRLIDIARRVGQLQIVIAGKAHPADVPASIHMDEMLEKITLLNGERKLIRICFLENYDTFFGKLLTNSVDVWLNNPLPPFEASGTSGMKAILNGVPQLSTLDGWVVEAADKGIGKIFGYVPPSGEIGCEKDLKLNEDSKELYKNLEEMVSTYYAKDHSWVDMMINCIEQSAFFSTHRMIREYNEKIWQST</sequence>
<comment type="cofactor">
    <cofactor evidence="2">
        <name>pyridoxal 5'-phosphate</name>
        <dbReference type="ChEBI" id="CHEBI:597326"/>
    </cofactor>
</comment>
<keyword evidence="8" id="KW-0119">Carbohydrate metabolism</keyword>
<evidence type="ECO:0000256" key="8">
    <source>
        <dbReference type="ARBA" id="ARBA00023277"/>
    </source>
</evidence>
<dbReference type="Pfam" id="PF00343">
    <property type="entry name" value="Phosphorylase"/>
    <property type="match status" value="2"/>
</dbReference>
<evidence type="ECO:0000256" key="6">
    <source>
        <dbReference type="ARBA" id="ARBA00022679"/>
    </source>
</evidence>
<dbReference type="GO" id="GO:0005975">
    <property type="term" value="P:carbohydrate metabolic process"/>
    <property type="evidence" value="ECO:0007669"/>
    <property type="project" value="InterPro"/>
</dbReference>
<dbReference type="GO" id="GO:0008184">
    <property type="term" value="F:glycogen phosphorylase activity"/>
    <property type="evidence" value="ECO:0007669"/>
    <property type="project" value="InterPro"/>
</dbReference>
<comment type="similarity">
    <text evidence="3">Belongs to the glycogen phosphorylase family.</text>
</comment>
<dbReference type="InterPro" id="IPR011834">
    <property type="entry name" value="Agluc_phsphrylas"/>
</dbReference>
<evidence type="ECO:0000256" key="10">
    <source>
        <dbReference type="PIRSR" id="PIRSR000460-1"/>
    </source>
</evidence>
<comment type="function">
    <text evidence="9">Phosphorylase is an important allosteric enzyme in carbohydrate metabolism. Enzymes from different sources differ in their regulatory mechanisms and in their natural substrates. However, all known phosphorylases share catalytic and structural properties.</text>
</comment>
<dbReference type="InterPro" id="IPR000811">
    <property type="entry name" value="Glyco_trans_35"/>
</dbReference>
<dbReference type="NCBIfam" id="TIGR02094">
    <property type="entry name" value="more_P_ylases"/>
    <property type="match status" value="1"/>
</dbReference>
<comment type="catalytic activity">
    <reaction evidence="1">
        <text>[(1-&gt;4)-alpha-D-glucosyl](n) + phosphate = [(1-&gt;4)-alpha-D-glucosyl](n-1) + alpha-D-glucose 1-phosphate</text>
        <dbReference type="Rhea" id="RHEA:41732"/>
        <dbReference type="Rhea" id="RHEA-COMP:9584"/>
        <dbReference type="Rhea" id="RHEA-COMP:9586"/>
        <dbReference type="ChEBI" id="CHEBI:15444"/>
        <dbReference type="ChEBI" id="CHEBI:43474"/>
        <dbReference type="ChEBI" id="CHEBI:58601"/>
        <dbReference type="EC" id="2.4.1.1"/>
    </reaction>
</comment>
<dbReference type="Proteomes" id="UP000178602">
    <property type="component" value="Unassembled WGS sequence"/>
</dbReference>
<gene>
    <name evidence="11" type="ORF">A3K49_01885</name>
</gene>
<evidence type="ECO:0000313" key="11">
    <source>
        <dbReference type="EMBL" id="OGC27750.1"/>
    </source>
</evidence>
<dbReference type="GO" id="GO:0030170">
    <property type="term" value="F:pyridoxal phosphate binding"/>
    <property type="evidence" value="ECO:0007669"/>
    <property type="project" value="InterPro"/>
</dbReference>
<keyword evidence="6" id="KW-0808">Transferase</keyword>
<dbReference type="EMBL" id="MEUG01000001">
    <property type="protein sequence ID" value="OGC27750.1"/>
    <property type="molecule type" value="Genomic_DNA"/>
</dbReference>
<dbReference type="InterPro" id="IPR052182">
    <property type="entry name" value="Glycogen/Maltodextrin_Phosph"/>
</dbReference>
<dbReference type="PANTHER" id="PTHR42655">
    <property type="entry name" value="GLYCOGEN PHOSPHORYLASE"/>
    <property type="match status" value="1"/>
</dbReference>
<dbReference type="PANTHER" id="PTHR42655:SF1">
    <property type="entry name" value="GLYCOGEN PHOSPHORYLASE"/>
    <property type="match status" value="1"/>
</dbReference>
<dbReference type="InterPro" id="IPR035090">
    <property type="entry name" value="Pyridoxal_P_attach_site"/>
</dbReference>